<protein>
    <submittedName>
        <fullName evidence="1">Uncharacterized protein</fullName>
    </submittedName>
</protein>
<organism evidence="1 2">
    <name type="scientific">Sulfobacillus benefaciens</name>
    <dbReference type="NCBI Taxonomy" id="453960"/>
    <lineage>
        <taxon>Bacteria</taxon>
        <taxon>Bacillati</taxon>
        <taxon>Bacillota</taxon>
        <taxon>Clostridia</taxon>
        <taxon>Eubacteriales</taxon>
        <taxon>Clostridiales Family XVII. Incertae Sedis</taxon>
        <taxon>Sulfobacillus</taxon>
    </lineage>
</organism>
<sequence>MKQFIRFAALTVTAGALTGCGLFSSPHSSRTVRRVSATTRRIDVPVIKWHPVSVGGQGLLKEDTSISSVLPGPSGRIYYGTSNPLGDSNVIGWYNPENGHNGWTHVPRMPDFPRQSVFQTSDLTLSESAYWGAVDLIVSGADTVWYRHWGYVGGLTGSGRFVPGDYAIPGPTVHKNFSTVSVHTSFDGTPQVQVMNTQTKQMQSYPMPSRSSPVAISFGQNVQHIWLLDPNTLWELDAKTRQWTPFATSALGDFFVSMGQFHSSLWILDANGNIGAIRNGHLRWVGHVPTHPITAETAGHNGLWLVSRHHLMLWFAHQPVRKWQWPRLSYPTSATQWSTPGSPTPSDWPPLPHILRGPHDVLDIGYGTFIGQAYFVMKTVSAAPRSSSQK</sequence>
<comment type="caution">
    <text evidence="1">The sequence shown here is derived from an EMBL/GenBank/DDBJ whole genome shotgun (WGS) entry which is preliminary data.</text>
</comment>
<dbReference type="Proteomes" id="UP000242699">
    <property type="component" value="Unassembled WGS sequence"/>
</dbReference>
<proteinExistence type="predicted"/>
<dbReference type="SUPFAM" id="SSF63829">
    <property type="entry name" value="Calcium-dependent phosphotriesterase"/>
    <property type="match status" value="1"/>
</dbReference>
<evidence type="ECO:0000313" key="1">
    <source>
        <dbReference type="EMBL" id="PSR26022.1"/>
    </source>
</evidence>
<dbReference type="EMBL" id="PXYT01000044">
    <property type="protein sequence ID" value="PSR26022.1"/>
    <property type="molecule type" value="Genomic_DNA"/>
</dbReference>
<gene>
    <name evidence="1" type="ORF">C7B43_15250</name>
</gene>
<evidence type="ECO:0000313" key="2">
    <source>
        <dbReference type="Proteomes" id="UP000242699"/>
    </source>
</evidence>
<dbReference type="AlphaFoldDB" id="A0A2T2WUX2"/>
<reference evidence="1 2" key="1">
    <citation type="journal article" date="2014" name="BMC Genomics">
        <title>Comparison of environmental and isolate Sulfobacillus genomes reveals diverse carbon, sulfur, nitrogen, and hydrogen metabolisms.</title>
        <authorList>
            <person name="Justice N.B."/>
            <person name="Norman A."/>
            <person name="Brown C.T."/>
            <person name="Singh A."/>
            <person name="Thomas B.C."/>
            <person name="Banfield J.F."/>
        </authorList>
    </citation>
    <scope>NUCLEOTIDE SEQUENCE [LARGE SCALE GENOMIC DNA]</scope>
    <source>
        <strain evidence="1">AMDSBA1</strain>
    </source>
</reference>
<accession>A0A2T2WUX2</accession>
<dbReference type="PROSITE" id="PS51257">
    <property type="entry name" value="PROKAR_LIPOPROTEIN"/>
    <property type="match status" value="1"/>
</dbReference>
<name>A0A2T2WUX2_9FIRM</name>